<feature type="transmembrane region" description="Helical" evidence="1">
    <location>
        <begin position="48"/>
        <end position="70"/>
    </location>
</feature>
<evidence type="ECO:0000313" key="3">
    <source>
        <dbReference type="Proteomes" id="UP000050509"/>
    </source>
</evidence>
<feature type="transmembrane region" description="Helical" evidence="1">
    <location>
        <begin position="82"/>
        <end position="103"/>
    </location>
</feature>
<dbReference type="AlphaFoldDB" id="A0A0P9D1B0"/>
<feature type="transmembrane region" description="Helical" evidence="1">
    <location>
        <begin position="115"/>
        <end position="138"/>
    </location>
</feature>
<dbReference type="Proteomes" id="UP000050509">
    <property type="component" value="Unassembled WGS sequence"/>
</dbReference>
<dbReference type="EMBL" id="LJCR01000457">
    <property type="protein sequence ID" value="KPV52700.1"/>
    <property type="molecule type" value="Genomic_DNA"/>
</dbReference>
<keyword evidence="3" id="KW-1185">Reference proteome</keyword>
<keyword evidence="1" id="KW-0472">Membrane</keyword>
<keyword evidence="1" id="KW-0812">Transmembrane</keyword>
<sequence>MIVLGAEMNRGTNETTRAFGTPTIVHFCSVLLIATVLCAPWSSLTPIAVLLGVLGAFGVVYGAVLVRAARRQSAYKPVLEDWICHFTLPPLAYATLIVAGTMLQGAPETALFTTAGAMLVLLFDGIHNAWDAVTFIAVSQRRAEEKPQEQAGK</sequence>
<comment type="caution">
    <text evidence="2">The sequence shown here is derived from an EMBL/GenBank/DDBJ whole genome shotgun (WGS) entry which is preliminary data.</text>
</comment>
<evidence type="ECO:0000256" key="1">
    <source>
        <dbReference type="SAM" id="Phobius"/>
    </source>
</evidence>
<proteinExistence type="predicted"/>
<gene>
    <name evidence="2" type="ORF">SE17_13910</name>
</gene>
<accession>A0A0P9D1B0</accession>
<protein>
    <submittedName>
        <fullName evidence="2">Uncharacterized protein</fullName>
    </submittedName>
</protein>
<feature type="transmembrane region" description="Helical" evidence="1">
    <location>
        <begin position="21"/>
        <end position="42"/>
    </location>
</feature>
<name>A0A0P9D1B0_9CHLR</name>
<organism evidence="2 3">
    <name type="scientific">Kouleothrix aurantiaca</name>
    <dbReference type="NCBI Taxonomy" id="186479"/>
    <lineage>
        <taxon>Bacteria</taxon>
        <taxon>Bacillati</taxon>
        <taxon>Chloroflexota</taxon>
        <taxon>Chloroflexia</taxon>
        <taxon>Chloroflexales</taxon>
        <taxon>Roseiflexineae</taxon>
        <taxon>Roseiflexaceae</taxon>
        <taxon>Kouleothrix</taxon>
    </lineage>
</organism>
<reference evidence="2 3" key="1">
    <citation type="submission" date="2015-09" db="EMBL/GenBank/DDBJ databases">
        <title>Draft genome sequence of Kouleothrix aurantiaca JCM 19913.</title>
        <authorList>
            <person name="Hemp J."/>
        </authorList>
    </citation>
    <scope>NUCLEOTIDE SEQUENCE [LARGE SCALE GENOMIC DNA]</scope>
    <source>
        <strain evidence="2 3">COM-B</strain>
    </source>
</reference>
<evidence type="ECO:0000313" key="2">
    <source>
        <dbReference type="EMBL" id="KPV52700.1"/>
    </source>
</evidence>
<keyword evidence="1" id="KW-1133">Transmembrane helix</keyword>